<dbReference type="Gene3D" id="3.40.50.300">
    <property type="entry name" value="P-loop containing nucleotide triphosphate hydrolases"/>
    <property type="match status" value="1"/>
</dbReference>
<dbReference type="SUPFAM" id="SSF52540">
    <property type="entry name" value="P-loop containing nucleoside triphosphate hydrolases"/>
    <property type="match status" value="1"/>
</dbReference>
<evidence type="ECO:0000256" key="1">
    <source>
        <dbReference type="ARBA" id="ARBA00006270"/>
    </source>
</evidence>
<dbReference type="NCBIfam" id="TIGR00231">
    <property type="entry name" value="small_GTP"/>
    <property type="match status" value="1"/>
</dbReference>
<dbReference type="Pfam" id="PF00071">
    <property type="entry name" value="Ras"/>
    <property type="match status" value="1"/>
</dbReference>
<dbReference type="SMART" id="SM00173">
    <property type="entry name" value="RAS"/>
    <property type="match status" value="1"/>
</dbReference>
<dbReference type="PROSITE" id="PS51421">
    <property type="entry name" value="RAS"/>
    <property type="match status" value="1"/>
</dbReference>
<dbReference type="Proteomes" id="UP000239156">
    <property type="component" value="Unassembled WGS sequence"/>
</dbReference>
<dbReference type="GO" id="GO:0005525">
    <property type="term" value="F:GTP binding"/>
    <property type="evidence" value="ECO:0007669"/>
    <property type="project" value="InterPro"/>
</dbReference>
<dbReference type="SMART" id="SM00175">
    <property type="entry name" value="RAB"/>
    <property type="match status" value="1"/>
</dbReference>
<dbReference type="InterPro" id="IPR005225">
    <property type="entry name" value="Small_GTP-bd"/>
</dbReference>
<dbReference type="PROSITE" id="PS51419">
    <property type="entry name" value="RAB"/>
    <property type="match status" value="1"/>
</dbReference>
<dbReference type="SMART" id="SM00174">
    <property type="entry name" value="RHO"/>
    <property type="match status" value="1"/>
</dbReference>
<name>A0A2S4VK28_9BASI</name>
<dbReference type="PANTHER" id="PTHR47979">
    <property type="entry name" value="DRAB11-RELATED"/>
    <property type="match status" value="1"/>
</dbReference>
<feature type="region of interest" description="Disordered" evidence="2">
    <location>
        <begin position="119"/>
        <end position="143"/>
    </location>
</feature>
<dbReference type="InterPro" id="IPR027417">
    <property type="entry name" value="P-loop_NTPase"/>
</dbReference>
<dbReference type="PROSITE" id="PS51420">
    <property type="entry name" value="RHO"/>
    <property type="match status" value="1"/>
</dbReference>
<dbReference type="CDD" id="cd00154">
    <property type="entry name" value="Rab"/>
    <property type="match status" value="1"/>
</dbReference>
<keyword evidence="4" id="KW-1185">Reference proteome</keyword>
<dbReference type="PRINTS" id="PR00449">
    <property type="entry name" value="RASTRNSFRMNG"/>
</dbReference>
<dbReference type="VEuPathDB" id="FungiDB:PSHT_02435"/>
<evidence type="ECO:0000313" key="3">
    <source>
        <dbReference type="EMBL" id="POW09887.1"/>
    </source>
</evidence>
<dbReference type="AlphaFoldDB" id="A0A2S4VK28"/>
<accession>A0A2S4VK28</accession>
<organism evidence="3 4">
    <name type="scientific">Puccinia striiformis</name>
    <dbReference type="NCBI Taxonomy" id="27350"/>
    <lineage>
        <taxon>Eukaryota</taxon>
        <taxon>Fungi</taxon>
        <taxon>Dikarya</taxon>
        <taxon>Basidiomycota</taxon>
        <taxon>Pucciniomycotina</taxon>
        <taxon>Pucciniomycetes</taxon>
        <taxon>Pucciniales</taxon>
        <taxon>Pucciniaceae</taxon>
        <taxon>Puccinia</taxon>
    </lineage>
</organism>
<dbReference type="FunFam" id="3.40.50.300:FF:002078">
    <property type="entry name" value="Ras-related protein RabQ"/>
    <property type="match status" value="1"/>
</dbReference>
<protein>
    <submittedName>
        <fullName evidence="3">Uncharacterized protein</fullName>
    </submittedName>
</protein>
<dbReference type="InterPro" id="IPR050209">
    <property type="entry name" value="Rab_GTPases_membrane_traffic"/>
</dbReference>
<dbReference type="GO" id="GO:0003924">
    <property type="term" value="F:GTPase activity"/>
    <property type="evidence" value="ECO:0007669"/>
    <property type="project" value="InterPro"/>
</dbReference>
<sequence>MKFVVVGDSSTGKSSLLVQLTDKRFLGQCDPTIGVEFGASLISLPDGKTIKAQVWDTAGQESFRSITRSYYRGAAGALLVFDTTYRKSFLNLSQWHEDLKSFGDPELTVVVVGNKSDLCPSSSTSDEHQDSDSTPKTLAREVSHDEALQWAEERGLDYIETSAKTGVNVEEAFAKVARKIYESGRLDLQNRAKPGSSFPLANTPQDLCHDGQQVNIRQTQLRLNELDKPMSSDHQTCKSQFTQNNPSETYCVTKAWTRAILLRLFQRIDDRAAVRKTNQQLYAVDYRNSGRHVAAKHPWLYHLEKTMYEATSSNERSIITNLCIDQCKKRSRCLSSCVVVDPDIIVGKDHPNLTNVVRLGGLVRWEAPSTASPLNKWGWAGDFNSGAPCIGIRMGVIVCENRFPN</sequence>
<proteinExistence type="inferred from homology"/>
<dbReference type="EMBL" id="PKSL01000051">
    <property type="protein sequence ID" value="POW09887.1"/>
    <property type="molecule type" value="Genomic_DNA"/>
</dbReference>
<feature type="compositionally biased region" description="Basic and acidic residues" evidence="2">
    <location>
        <begin position="125"/>
        <end position="143"/>
    </location>
</feature>
<dbReference type="SMART" id="SM00176">
    <property type="entry name" value="RAN"/>
    <property type="match status" value="1"/>
</dbReference>
<reference evidence="3" key="1">
    <citation type="submission" date="2017-12" db="EMBL/GenBank/DDBJ databases">
        <title>Gene loss provides genomic basis for host adaptation in cereal stripe rust fungi.</title>
        <authorList>
            <person name="Xia C."/>
        </authorList>
    </citation>
    <scope>NUCLEOTIDE SEQUENCE [LARGE SCALE GENOMIC DNA]</scope>
    <source>
        <strain evidence="3">93-210</strain>
    </source>
</reference>
<gene>
    <name evidence="3" type="ORF">PSTT_06515</name>
</gene>
<evidence type="ECO:0000313" key="4">
    <source>
        <dbReference type="Proteomes" id="UP000239156"/>
    </source>
</evidence>
<comment type="similarity">
    <text evidence="1">Belongs to the small GTPase superfamily. Rab family.</text>
</comment>
<dbReference type="InterPro" id="IPR001806">
    <property type="entry name" value="Small_GTPase"/>
</dbReference>
<comment type="caution">
    <text evidence="3">The sequence shown here is derived from an EMBL/GenBank/DDBJ whole genome shotgun (WGS) entry which is preliminary data.</text>
</comment>
<dbReference type="VEuPathDB" id="FungiDB:PSTT_06515"/>
<dbReference type="PROSITE" id="PS51417">
    <property type="entry name" value="ARF"/>
    <property type="match status" value="1"/>
</dbReference>
<evidence type="ECO:0000256" key="2">
    <source>
        <dbReference type="SAM" id="MobiDB-lite"/>
    </source>
</evidence>